<evidence type="ECO:0000313" key="7">
    <source>
        <dbReference type="EMBL" id="CAB4222217.1"/>
    </source>
</evidence>
<protein>
    <submittedName>
        <fullName evidence="8">Uncharacterized protein</fullName>
    </submittedName>
</protein>
<evidence type="ECO:0000313" key="6">
    <source>
        <dbReference type="EMBL" id="CAB4211804.1"/>
    </source>
</evidence>
<sequence>MKFLITLNMPSAQGYPVHQVICDHGVKSLEEFCISLQDNDFLISKQLYRQKTPEGEVVWEDRGRLIINTHHIGKVQEWRDRAGPENA</sequence>
<organism evidence="8">
    <name type="scientific">uncultured Caudovirales phage</name>
    <dbReference type="NCBI Taxonomy" id="2100421"/>
    <lineage>
        <taxon>Viruses</taxon>
        <taxon>Duplodnaviria</taxon>
        <taxon>Heunggongvirae</taxon>
        <taxon>Uroviricota</taxon>
        <taxon>Caudoviricetes</taxon>
        <taxon>Peduoviridae</taxon>
        <taxon>Maltschvirus</taxon>
        <taxon>Maltschvirus maltsch</taxon>
    </lineage>
</organism>
<evidence type="ECO:0000313" key="1">
    <source>
        <dbReference type="EMBL" id="CAB4145821.1"/>
    </source>
</evidence>
<reference evidence="8" key="1">
    <citation type="submission" date="2020-05" db="EMBL/GenBank/DDBJ databases">
        <authorList>
            <person name="Chiriac C."/>
            <person name="Salcher M."/>
            <person name="Ghai R."/>
            <person name="Kavagutti S V."/>
        </authorList>
    </citation>
    <scope>NUCLEOTIDE SEQUENCE</scope>
</reference>
<evidence type="ECO:0000313" key="4">
    <source>
        <dbReference type="EMBL" id="CAB4181345.1"/>
    </source>
</evidence>
<proteinExistence type="predicted"/>
<name>A0A6J7X936_9CAUD</name>
<dbReference type="EMBL" id="LR797376">
    <property type="protein sequence ID" value="CAB4211804.1"/>
    <property type="molecule type" value="Genomic_DNA"/>
</dbReference>
<dbReference type="EMBL" id="LR796847">
    <property type="protein sequence ID" value="CAB4169326.1"/>
    <property type="molecule type" value="Genomic_DNA"/>
</dbReference>
<accession>A0A6J7X936</accession>
<dbReference type="EMBL" id="LR797514">
    <property type="protein sequence ID" value="CAB4222217.1"/>
    <property type="molecule type" value="Genomic_DNA"/>
</dbReference>
<evidence type="ECO:0000313" key="8">
    <source>
        <dbReference type="EMBL" id="CAB5227264.1"/>
    </source>
</evidence>
<evidence type="ECO:0000313" key="5">
    <source>
        <dbReference type="EMBL" id="CAB4191546.1"/>
    </source>
</evidence>
<dbReference type="EMBL" id="LR797018">
    <property type="protein sequence ID" value="CAB4181345.1"/>
    <property type="molecule type" value="Genomic_DNA"/>
</dbReference>
<evidence type="ECO:0000313" key="3">
    <source>
        <dbReference type="EMBL" id="CAB4175850.1"/>
    </source>
</evidence>
<dbReference type="EMBL" id="LR796926">
    <property type="protein sequence ID" value="CAB4175850.1"/>
    <property type="molecule type" value="Genomic_DNA"/>
</dbReference>
<dbReference type="EMBL" id="LR798369">
    <property type="protein sequence ID" value="CAB5227264.1"/>
    <property type="molecule type" value="Genomic_DNA"/>
</dbReference>
<gene>
    <name evidence="4" type="ORF">UFOVP1072_28</name>
    <name evidence="5" type="ORF">UFOVP1211_44</name>
    <name evidence="6" type="ORF">UFOVP1420_33</name>
    <name evidence="8" type="ORF">UFOVP1518_32</name>
    <name evidence="7" type="ORF">UFOVP1657_26</name>
    <name evidence="1" type="ORF">UFOVP475_45</name>
    <name evidence="2" type="ORF">UFOVP897_7</name>
    <name evidence="3" type="ORF">UFOVP984_45</name>
</gene>
<dbReference type="EMBL" id="LR797171">
    <property type="protein sequence ID" value="CAB4191546.1"/>
    <property type="molecule type" value="Genomic_DNA"/>
</dbReference>
<evidence type="ECO:0000313" key="2">
    <source>
        <dbReference type="EMBL" id="CAB4169326.1"/>
    </source>
</evidence>
<dbReference type="EMBL" id="LR796460">
    <property type="protein sequence ID" value="CAB4145821.1"/>
    <property type="molecule type" value="Genomic_DNA"/>
</dbReference>